<name>A0A1D3D4H5_9EIME</name>
<evidence type="ECO:0000313" key="2">
    <source>
        <dbReference type="Proteomes" id="UP000095192"/>
    </source>
</evidence>
<dbReference type="InParanoid" id="A0A1D3D4H5"/>
<evidence type="ECO:0000313" key="1">
    <source>
        <dbReference type="EMBL" id="OEH78343.1"/>
    </source>
</evidence>
<reference evidence="1 2" key="1">
    <citation type="journal article" date="2016" name="BMC Genomics">
        <title>Comparative genomics reveals Cyclospora cayetanensis possesses coccidia-like metabolism and invasion components but unique surface antigens.</title>
        <authorList>
            <person name="Liu S."/>
            <person name="Wang L."/>
            <person name="Zheng H."/>
            <person name="Xu Z."/>
            <person name="Roellig D.M."/>
            <person name="Li N."/>
            <person name="Frace M.A."/>
            <person name="Tang K."/>
            <person name="Arrowood M.J."/>
            <person name="Moss D.M."/>
            <person name="Zhang L."/>
            <person name="Feng Y."/>
            <person name="Xiao L."/>
        </authorList>
    </citation>
    <scope>NUCLEOTIDE SEQUENCE [LARGE SCALE GENOMIC DNA]</scope>
    <source>
        <strain evidence="1 2">CHN_HEN01</strain>
    </source>
</reference>
<organism evidence="1 2">
    <name type="scientific">Cyclospora cayetanensis</name>
    <dbReference type="NCBI Taxonomy" id="88456"/>
    <lineage>
        <taxon>Eukaryota</taxon>
        <taxon>Sar</taxon>
        <taxon>Alveolata</taxon>
        <taxon>Apicomplexa</taxon>
        <taxon>Conoidasida</taxon>
        <taxon>Coccidia</taxon>
        <taxon>Eucoccidiorida</taxon>
        <taxon>Eimeriorina</taxon>
        <taxon>Eimeriidae</taxon>
        <taxon>Cyclospora</taxon>
    </lineage>
</organism>
<dbReference type="VEuPathDB" id="ToxoDB:cyc_03977"/>
<sequence length="255" mass="28164">MQEAQPQERMLQQVVTEEGGRTVAPARELTAAALTNATAENTQLHAASAVCGSIKTLAWYVRYTPVRLLRDFRKRAARQKKRIEGRSKFQRGLWLVEAFEKKIKRTIIISAWIVAGGGFREVAAMVNPLATRQAELQLLRLWKEDLLQLQPWGEDGDSPAAFGCIGVCVFMLGEAAAADVGASFAERPPSLLPAFRRTSREDALADFSGEEGEAAGTEFECIDVPGSRSGGASRLCAFWLDRAAKRRFFELQMCL</sequence>
<gene>
    <name evidence="1" type="ORF">cyc_03977</name>
</gene>
<proteinExistence type="predicted"/>
<dbReference type="AlphaFoldDB" id="A0A1D3D4H5"/>
<keyword evidence="2" id="KW-1185">Reference proteome</keyword>
<comment type="caution">
    <text evidence="1">The sequence shown here is derived from an EMBL/GenBank/DDBJ whole genome shotgun (WGS) entry which is preliminary data.</text>
</comment>
<dbReference type="EMBL" id="JROU02000773">
    <property type="protein sequence ID" value="OEH78343.1"/>
    <property type="molecule type" value="Genomic_DNA"/>
</dbReference>
<dbReference type="Proteomes" id="UP000095192">
    <property type="component" value="Unassembled WGS sequence"/>
</dbReference>
<accession>A0A1D3D4H5</accession>
<protein>
    <submittedName>
        <fullName evidence="1">Uncharacterized protein</fullName>
    </submittedName>
</protein>